<proteinExistence type="predicted"/>
<dbReference type="EMBL" id="VSSQ01030127">
    <property type="protein sequence ID" value="MPM80533.1"/>
    <property type="molecule type" value="Genomic_DNA"/>
</dbReference>
<dbReference type="AlphaFoldDB" id="A0A645CUF1"/>
<protein>
    <submittedName>
        <fullName evidence="2">Uncharacterized protein</fullName>
    </submittedName>
</protein>
<accession>A0A645CUF1</accession>
<feature type="region of interest" description="Disordered" evidence="1">
    <location>
        <begin position="64"/>
        <end position="86"/>
    </location>
</feature>
<name>A0A645CUF1_9ZZZZ</name>
<gene>
    <name evidence="2" type="ORF">SDC9_127580</name>
</gene>
<reference evidence="2" key="1">
    <citation type="submission" date="2019-08" db="EMBL/GenBank/DDBJ databases">
        <authorList>
            <person name="Kucharzyk K."/>
            <person name="Murdoch R.W."/>
            <person name="Higgins S."/>
            <person name="Loffler F."/>
        </authorList>
    </citation>
    <scope>NUCLEOTIDE SEQUENCE</scope>
</reference>
<organism evidence="2">
    <name type="scientific">bioreactor metagenome</name>
    <dbReference type="NCBI Taxonomy" id="1076179"/>
    <lineage>
        <taxon>unclassified sequences</taxon>
        <taxon>metagenomes</taxon>
        <taxon>ecological metagenomes</taxon>
    </lineage>
</organism>
<evidence type="ECO:0000313" key="2">
    <source>
        <dbReference type="EMBL" id="MPM80533.1"/>
    </source>
</evidence>
<sequence length="115" mass="13153">MNKILERFEDAAERREFMGDSHELSSAVIHLAEWMATASDKLSTQDVNTLDEIGTTLFRERARSELSMRRNRSSANRRRGVMPHDDYGAINHSAAYAREEAAVPIKSYTRETHRG</sequence>
<evidence type="ECO:0000256" key="1">
    <source>
        <dbReference type="SAM" id="MobiDB-lite"/>
    </source>
</evidence>
<comment type="caution">
    <text evidence="2">The sequence shown here is derived from an EMBL/GenBank/DDBJ whole genome shotgun (WGS) entry which is preliminary data.</text>
</comment>
<feature type="compositionally biased region" description="Basic residues" evidence="1">
    <location>
        <begin position="69"/>
        <end position="81"/>
    </location>
</feature>